<accession>A0A7M7M335</accession>
<dbReference type="GeneID" id="111243160"/>
<dbReference type="CDD" id="cd11300">
    <property type="entry name" value="Fut8_like"/>
    <property type="match status" value="1"/>
</dbReference>
<dbReference type="PANTHER" id="PTHR13132:SF29">
    <property type="entry name" value="ALPHA-(1,6)-FUCOSYLTRANSFERASE"/>
    <property type="match status" value="1"/>
</dbReference>
<dbReference type="OrthoDB" id="2014825at2759"/>
<evidence type="ECO:0000259" key="5">
    <source>
        <dbReference type="PROSITE" id="PS51659"/>
    </source>
</evidence>
<proteinExistence type="inferred from homology"/>
<keyword evidence="7" id="KW-1185">Reference proteome</keyword>
<evidence type="ECO:0000256" key="1">
    <source>
        <dbReference type="ARBA" id="ARBA00022676"/>
    </source>
</evidence>
<dbReference type="FunCoup" id="A0A7M7M335">
    <property type="interactions" value="469"/>
</dbReference>
<dbReference type="InterPro" id="IPR045573">
    <property type="entry name" value="Fut8_N_cat"/>
</dbReference>
<dbReference type="Gene3D" id="2.30.30.40">
    <property type="entry name" value="SH3 Domains"/>
    <property type="match status" value="1"/>
</dbReference>
<dbReference type="EnsemblMetazoa" id="XM_022788290">
    <property type="protein sequence ID" value="XP_022644025"/>
    <property type="gene ID" value="LOC111243160"/>
</dbReference>
<evidence type="ECO:0000256" key="3">
    <source>
        <dbReference type="PROSITE-ProRule" id="PRU00992"/>
    </source>
</evidence>
<feature type="domain" description="GT23" evidence="5">
    <location>
        <begin position="185"/>
        <end position="470"/>
    </location>
</feature>
<name>A0A7M7M335_VARDE</name>
<protein>
    <recommendedName>
        <fullName evidence="5">GT23 domain-containing protein</fullName>
    </recommendedName>
</protein>
<dbReference type="InterPro" id="IPR027350">
    <property type="entry name" value="GT23_dom"/>
</dbReference>
<dbReference type="Gene3D" id="3.40.50.11350">
    <property type="match status" value="1"/>
</dbReference>
<dbReference type="Gene3D" id="1.10.287.1060">
    <property type="entry name" value="ESAT-6-like"/>
    <property type="match status" value="1"/>
</dbReference>
<dbReference type="InParanoid" id="A0A7M7M335"/>
<dbReference type="AlphaFoldDB" id="A0A7M7M335"/>
<dbReference type="Pfam" id="PF19745">
    <property type="entry name" value="FUT8_N_cat"/>
    <property type="match status" value="1"/>
</dbReference>
<dbReference type="KEGG" id="vde:111243160"/>
<dbReference type="EnsemblMetazoa" id="XM_022788291">
    <property type="protein sequence ID" value="XP_022644026"/>
    <property type="gene ID" value="LOC111243160"/>
</dbReference>
<dbReference type="EnsemblMetazoa" id="XM_022788289">
    <property type="protein sequence ID" value="XP_022644024"/>
    <property type="gene ID" value="LOC111243160"/>
</dbReference>
<comment type="similarity">
    <text evidence="3">Belongs to the glycosyltransferase 23 family.</text>
</comment>
<dbReference type="InterPro" id="IPR035653">
    <property type="entry name" value="Fut8_SH3"/>
</dbReference>
<keyword evidence="1 3" id="KW-0328">Glycosyltransferase</keyword>
<evidence type="ECO:0000256" key="2">
    <source>
        <dbReference type="ARBA" id="ARBA00022679"/>
    </source>
</evidence>
<feature type="coiled-coil region" evidence="4">
    <location>
        <begin position="37"/>
        <end position="67"/>
    </location>
</feature>
<dbReference type="OMA" id="SDGYEAW"/>
<dbReference type="GO" id="GO:0006487">
    <property type="term" value="P:protein N-linked glycosylation"/>
    <property type="evidence" value="ECO:0007669"/>
    <property type="project" value="TreeGrafter"/>
</dbReference>
<dbReference type="Proteomes" id="UP000594260">
    <property type="component" value="Unplaced"/>
</dbReference>
<dbReference type="PROSITE" id="PS51659">
    <property type="entry name" value="GT23"/>
    <property type="match status" value="1"/>
</dbReference>
<keyword evidence="2 3" id="KW-0808">Transferase</keyword>
<dbReference type="RefSeq" id="XP_022644024.1">
    <property type="nucleotide sequence ID" value="XM_022788289.1"/>
</dbReference>
<organism evidence="6 7">
    <name type="scientific">Varroa destructor</name>
    <name type="common">Honeybee mite</name>
    <dbReference type="NCBI Taxonomy" id="109461"/>
    <lineage>
        <taxon>Eukaryota</taxon>
        <taxon>Metazoa</taxon>
        <taxon>Ecdysozoa</taxon>
        <taxon>Arthropoda</taxon>
        <taxon>Chelicerata</taxon>
        <taxon>Arachnida</taxon>
        <taxon>Acari</taxon>
        <taxon>Parasitiformes</taxon>
        <taxon>Mesostigmata</taxon>
        <taxon>Gamasina</taxon>
        <taxon>Dermanyssoidea</taxon>
        <taxon>Varroidae</taxon>
        <taxon>Varroa</taxon>
    </lineage>
</organism>
<dbReference type="GO" id="GO:0046921">
    <property type="term" value="F:alpha-(1-&gt;6)-fucosyltransferase activity"/>
    <property type="evidence" value="ECO:0007669"/>
    <property type="project" value="TreeGrafter"/>
</dbReference>
<evidence type="ECO:0000313" key="7">
    <source>
        <dbReference type="Proteomes" id="UP000594260"/>
    </source>
</evidence>
<evidence type="ECO:0000256" key="4">
    <source>
        <dbReference type="SAM" id="Coils"/>
    </source>
</evidence>
<dbReference type="CDD" id="cd11792">
    <property type="entry name" value="SH3_Fut8"/>
    <property type="match status" value="1"/>
</dbReference>
<sequence>MSSMVTRLVIVAVIVWLVIIIVMSGPFLRPGGLPEDQVRLLNVVARLNRAIDELEELKHSNAQLRLVVQAFTNGNPIDPSNVFSTAPPKDYEVYRRRAENDIRELWFFARSQLDKLIRHAKEISKDTLKALREGIYERHMAALIDMDAMRLRDGYERWRRGEAQALHTAVMDRIRTLQNPADCFSAKKLICTLNKGCGYGCQLHHATYCLVMSISMKRTLILKSKGWRYNPRGFEDVFQPLSNSCLVETGGNIEKYPGSEDTINVELPIIDSINPRPAQLPLAVPKALAARIQQLHGNPALWWISQLLGFLQRPQKETAAFLKQVEQASAIKKPYVGIHVRRTDKIGTEASYHGIEEYMSWAIEYFDKYELAHGRLDKRRVYIASDDDTVLKDARSLYPNYEFFGDQKIAASASLKNRYTVESLRGVIADLHMLSMSDHLVCTFSSQVCRVAFEMMQLLYPDASHRFRSLDDIFYYGGQKDHNVVAVLDHSKANARRGEIVFRKGDLLGIAGNHWDGFSRGVNRRTLQKGLFPSFKTTDFVDAVDFGDF</sequence>
<feature type="region of interest" description="Important for donor substrate binding" evidence="3">
    <location>
        <begin position="341"/>
        <end position="342"/>
    </location>
</feature>
<dbReference type="FunFam" id="3.40.50.11350:FF:000001">
    <property type="entry name" value="Alpha-(1,6)-fucosyltransferase"/>
    <property type="match status" value="1"/>
</dbReference>
<evidence type="ECO:0000313" key="6">
    <source>
        <dbReference type="EnsemblMetazoa" id="XP_022644025"/>
    </source>
</evidence>
<dbReference type="PANTHER" id="PTHR13132">
    <property type="entry name" value="ALPHA- 1,6 -FUCOSYLTRANSFERASE"/>
    <property type="match status" value="1"/>
</dbReference>
<dbReference type="RefSeq" id="XP_022644026.1">
    <property type="nucleotide sequence ID" value="XM_022788291.1"/>
</dbReference>
<keyword evidence="4" id="KW-0175">Coiled coil</keyword>
<dbReference type="RefSeq" id="XP_022644025.1">
    <property type="nucleotide sequence ID" value="XM_022788290.1"/>
</dbReference>
<reference evidence="6" key="1">
    <citation type="submission" date="2021-01" db="UniProtKB">
        <authorList>
            <consortium name="EnsemblMetazoa"/>
        </authorList>
    </citation>
    <scope>IDENTIFICATION</scope>
</reference>